<keyword evidence="2" id="KW-1185">Reference proteome</keyword>
<dbReference type="AlphaFoldDB" id="A0A8S1NGY4"/>
<name>A0A8S1NGY4_PARPR</name>
<comment type="caution">
    <text evidence="1">The sequence shown here is derived from an EMBL/GenBank/DDBJ whole genome shotgun (WGS) entry which is preliminary data.</text>
</comment>
<evidence type="ECO:0000313" key="1">
    <source>
        <dbReference type="EMBL" id="CAD8088255.1"/>
    </source>
</evidence>
<evidence type="ECO:0000313" key="2">
    <source>
        <dbReference type="Proteomes" id="UP000688137"/>
    </source>
</evidence>
<organism evidence="1 2">
    <name type="scientific">Paramecium primaurelia</name>
    <dbReference type="NCBI Taxonomy" id="5886"/>
    <lineage>
        <taxon>Eukaryota</taxon>
        <taxon>Sar</taxon>
        <taxon>Alveolata</taxon>
        <taxon>Ciliophora</taxon>
        <taxon>Intramacronucleata</taxon>
        <taxon>Oligohymenophorea</taxon>
        <taxon>Peniculida</taxon>
        <taxon>Parameciidae</taxon>
        <taxon>Paramecium</taxon>
    </lineage>
</organism>
<gene>
    <name evidence="1" type="ORF">PPRIM_AZ9-3.1.T0800164</name>
</gene>
<dbReference type="EMBL" id="CAJJDM010000083">
    <property type="protein sequence ID" value="CAD8088255.1"/>
    <property type="molecule type" value="Genomic_DNA"/>
</dbReference>
<dbReference type="PANTHER" id="PTHR33706">
    <property type="entry name" value="MORN VARIANT REPEAT PROTEIN"/>
    <property type="match status" value="1"/>
</dbReference>
<protein>
    <submittedName>
        <fullName evidence="1">Uncharacterized protein</fullName>
    </submittedName>
</protein>
<proteinExistence type="predicted"/>
<accession>A0A8S1NGY4</accession>
<dbReference type="Proteomes" id="UP000688137">
    <property type="component" value="Unassembled WGS sequence"/>
</dbReference>
<dbReference type="OMA" id="LWENFWI"/>
<dbReference type="PANTHER" id="PTHR33706:SF1">
    <property type="entry name" value="TPR REPEAT PROTEIN"/>
    <property type="match status" value="1"/>
</dbReference>
<reference evidence="1" key="1">
    <citation type="submission" date="2021-01" db="EMBL/GenBank/DDBJ databases">
        <authorList>
            <consortium name="Genoscope - CEA"/>
            <person name="William W."/>
        </authorList>
    </citation>
    <scope>NUCLEOTIDE SEQUENCE</scope>
</reference>
<sequence>MIHHIFQISDEERAKQEFLIMELGKQEYRDLFNGWVQQKLKFYMLLKKGENVKYIKDGEILNIESIQDMMKRKTICSNLDQQRYLRWETISDTTQTQCNAYWKGELLQAGGFYNQMEQKEGKWIDLWENFWIKSKVFYKGNYDQGRKKGKWDILLKNQRVGGGAYNEEGQKQGEWTDIDNNFKKKCQVIYNGEYNNGRKCGQWKIIYNGNYLGGGDYNQFGLKNGKWLDLHEDFSEYCQVGFYGEYQNGRKIKKWNIIYRGHKEIEQFNIGNGTYNENGRKKGKWTELHPNFSDYCKVIYVGEYHGGAKEGKWDAIQLEKENKQIKSNLIGGGLYQCGLKIGKWIDLHEKYFISNCGGCKIIYKGEYQNDLKQGRWDIMMKNNEIIGGGNYNEKGLKHDRWIDLHENYSDFQQITYLGEYQNGQKKGMWVINFEGQIIGGGEYDQSGLKNGDWIDLHINFSKFCQITYKGEYLNGIKCGMWQTCFENNVIGGGIYNEEGKQDGQWVDLHHNFRDLYQVVCIQEYQNGKKIGTPKQIELK</sequence>